<evidence type="ECO:0000313" key="2">
    <source>
        <dbReference type="EMBL" id="MBF5059410.1"/>
    </source>
</evidence>
<comment type="caution">
    <text evidence="2">The sequence shown here is derived from an EMBL/GenBank/DDBJ whole genome shotgun (WGS) entry which is preliminary data.</text>
</comment>
<dbReference type="Gene3D" id="3.40.50.300">
    <property type="entry name" value="P-loop containing nucleotide triphosphate hydrolases"/>
    <property type="match status" value="1"/>
</dbReference>
<evidence type="ECO:0000313" key="3">
    <source>
        <dbReference type="Proteomes" id="UP001194714"/>
    </source>
</evidence>
<evidence type="ECO:0000259" key="1">
    <source>
        <dbReference type="Pfam" id="PF09820"/>
    </source>
</evidence>
<dbReference type="EMBL" id="JAAEJV010000021">
    <property type="protein sequence ID" value="MBF5059410.1"/>
    <property type="molecule type" value="Genomic_DNA"/>
</dbReference>
<dbReference type="InterPro" id="IPR027417">
    <property type="entry name" value="P-loop_NTPase"/>
</dbReference>
<proteinExistence type="predicted"/>
<dbReference type="Proteomes" id="UP001194714">
    <property type="component" value="Unassembled WGS sequence"/>
</dbReference>
<dbReference type="SUPFAM" id="SSF52540">
    <property type="entry name" value="P-loop containing nucleoside triphosphate hydrolases"/>
    <property type="match status" value="1"/>
</dbReference>
<sequence>MKKLPIGIQSIGKILSGGDYVYIDKTPFVKKLLDEGSPYYFISRPRRFGKSLFLNTLEEVFKGNKKLFKGCKIYESDYDWQKHPVVYLDFSKVANDSPGQLRNALKIRLGIIAKEHDISIITDDIQVAIDTLVVGLSKKYKSKVVILIDEYDKPIIDHLENLEYAKKNRDILKSFFGTLKALDKELRFIFVTGISKFSQVSLFSALNNLNDITMEPEYAGMMGYTDEELKSAFQSHIQAITRFRNQKGYVFSEEEIIKEVQCWYNGYRFSEEELSVYNPFSTLKFMQRKKAKTYWYSTGTPSFLIQEVKKHPQAVTSLRGKAVLRTTLSDISNLDRIDLSALMFQTGYLTIKGYNPEEDSYTLDFPNKEVEQAFFNSLLEEFASVDPLRVRQEINATS</sequence>
<organism evidence="2 3">
    <name type="scientific">Candidatus Neptunichlamydia vexilliferae</name>
    <dbReference type="NCBI Taxonomy" id="1651774"/>
    <lineage>
        <taxon>Bacteria</taxon>
        <taxon>Pseudomonadati</taxon>
        <taxon>Chlamydiota</taxon>
        <taxon>Chlamydiia</taxon>
        <taxon>Parachlamydiales</taxon>
        <taxon>Simkaniaceae</taxon>
        <taxon>Candidatus Neptunichlamydia</taxon>
    </lineage>
</organism>
<dbReference type="RefSeq" id="WP_194847714.1">
    <property type="nucleotide sequence ID" value="NZ_JAAEJV010000021.1"/>
</dbReference>
<dbReference type="InterPro" id="IPR018631">
    <property type="entry name" value="AAA-ATPase-like_dom"/>
</dbReference>
<protein>
    <recommendedName>
        <fullName evidence="1">AAA-ATPase-like domain-containing protein</fullName>
    </recommendedName>
</protein>
<feature type="domain" description="AAA-ATPase-like" evidence="1">
    <location>
        <begin position="5"/>
        <end position="203"/>
    </location>
</feature>
<dbReference type="PANTHER" id="PTHR34825:SF1">
    <property type="entry name" value="AAA-ATPASE-LIKE DOMAIN-CONTAINING PROTEIN"/>
    <property type="match status" value="1"/>
</dbReference>
<reference evidence="2 3" key="1">
    <citation type="submission" date="2020-01" db="EMBL/GenBank/DDBJ databases">
        <title>Draft genome sequence of Cand. Neptunochlamydia vexilliferae K9.</title>
        <authorList>
            <person name="Schulz F."/>
            <person name="Koestlbacher S."/>
            <person name="Wascher F."/>
            <person name="Pizzetti I."/>
            <person name="Horn M."/>
        </authorList>
    </citation>
    <scope>NUCLEOTIDE SEQUENCE [LARGE SCALE GENOMIC DNA]</scope>
    <source>
        <strain evidence="2 3">K9</strain>
    </source>
</reference>
<gene>
    <name evidence="2" type="ORF">NEPTK9_000924</name>
</gene>
<accession>A0ABS0B1J3</accession>
<name>A0ABS0B1J3_9BACT</name>
<keyword evidence="3" id="KW-1185">Reference proteome</keyword>
<dbReference type="PANTHER" id="PTHR34825">
    <property type="entry name" value="CONSERVED PROTEIN, WITH A WEAK D-GALACTARATE DEHYDRATASE/ALTRONATE HYDROLASE DOMAIN"/>
    <property type="match status" value="1"/>
</dbReference>
<dbReference type="Pfam" id="PF09820">
    <property type="entry name" value="AAA-ATPase_like"/>
    <property type="match status" value="1"/>
</dbReference>